<reference evidence="3" key="2">
    <citation type="submission" date="2020-11" db="EMBL/GenBank/DDBJ databases">
        <authorList>
            <consortium name="DOE Joint Genome Institute"/>
            <person name="Kuo A."/>
            <person name="Miyauchi S."/>
            <person name="Kiss E."/>
            <person name="Drula E."/>
            <person name="Kohler A."/>
            <person name="Sanchez-Garcia M."/>
            <person name="Andreopoulos B."/>
            <person name="Barry K.W."/>
            <person name="Bonito G."/>
            <person name="Buee M."/>
            <person name="Carver A."/>
            <person name="Chen C."/>
            <person name="Cichocki N."/>
            <person name="Clum A."/>
            <person name="Culley D."/>
            <person name="Crous P.W."/>
            <person name="Fauchery L."/>
            <person name="Girlanda M."/>
            <person name="Hayes R."/>
            <person name="Keri Z."/>
            <person name="Labutti K."/>
            <person name="Lipzen A."/>
            <person name="Lombard V."/>
            <person name="Magnuson J."/>
            <person name="Maillard F."/>
            <person name="Morin E."/>
            <person name="Murat C."/>
            <person name="Nolan M."/>
            <person name="Ohm R."/>
            <person name="Pangilinan J."/>
            <person name="Pereira M."/>
            <person name="Perotto S."/>
            <person name="Peter M."/>
            <person name="Riley R."/>
            <person name="Sitrit Y."/>
            <person name="Stielow B."/>
            <person name="Szollosi G."/>
            <person name="Zifcakova L."/>
            <person name="Stursova M."/>
            <person name="Spatafora J.W."/>
            <person name="Tedersoo L."/>
            <person name="Vaario L.-M."/>
            <person name="Yamada A."/>
            <person name="Yan M."/>
            <person name="Wang P."/>
            <person name="Xu J."/>
            <person name="Bruns T."/>
            <person name="Baldrian P."/>
            <person name="Vilgalys R."/>
            <person name="Henrissat B."/>
            <person name="Grigoriev I.V."/>
            <person name="Hibbett D."/>
            <person name="Nagy L.G."/>
            <person name="Martin F.M."/>
        </authorList>
    </citation>
    <scope>NUCLEOTIDE SEQUENCE</scope>
    <source>
        <strain evidence="3">UH-Tt-Lm1</strain>
    </source>
</reference>
<dbReference type="Gene3D" id="3.40.50.1820">
    <property type="entry name" value="alpha/beta hydrolase"/>
    <property type="match status" value="1"/>
</dbReference>
<feature type="domain" description="AB hydrolase-1" evidence="2">
    <location>
        <begin position="114"/>
        <end position="421"/>
    </location>
</feature>
<sequence>MSATATATANNTAVPSLTAPLKALPPAREIPLTFTAGIKSWWEAGTSASAHAEERLLRKLAYYRSPPPDSLSEVSDEPVVAYSTKVVLDDQKRYINTLSITSPSPCNSSPAPAVLLHGYGAGLGFFFKNFATLGEWAASRRSSVYALDWLGMGRSARVPFVVNAKRDDIPGRVSEAEAFFVDSLEEWREKMKLEKMTLVGHSLGAYMSVAYALKYPARVSSLVLLSPAGVPGDPNTTVPSREITDDQTSDGYVSVDDAQLATKAKVEEIKSEQRNQGRRQGRFWKLFTYLWEEGWSPFQVVRSAMWYGPILVGKYSARRFPGFTEEETREMHDYILNITLAKGSGEYCISHVLAPGAHARMPLVDRMAPLKIPVTFVYGDSDWMDPEGGAKAIENLAAAGNTQSKLYSVKNAGHHLYLDNPTAVNRLLVNELDRAQR</sequence>
<keyword evidence="4" id="KW-1185">Reference proteome</keyword>
<evidence type="ECO:0000256" key="1">
    <source>
        <dbReference type="ARBA" id="ARBA00038097"/>
    </source>
</evidence>
<dbReference type="InterPro" id="IPR000073">
    <property type="entry name" value="AB_hydrolase_1"/>
</dbReference>
<proteinExistence type="inferred from homology"/>
<reference evidence="3" key="1">
    <citation type="journal article" date="2020" name="Nat. Commun.">
        <title>Large-scale genome sequencing of mycorrhizal fungi provides insights into the early evolution of symbiotic traits.</title>
        <authorList>
            <person name="Miyauchi S."/>
            <person name="Kiss E."/>
            <person name="Kuo A."/>
            <person name="Drula E."/>
            <person name="Kohler A."/>
            <person name="Sanchez-Garcia M."/>
            <person name="Morin E."/>
            <person name="Andreopoulos B."/>
            <person name="Barry K.W."/>
            <person name="Bonito G."/>
            <person name="Buee M."/>
            <person name="Carver A."/>
            <person name="Chen C."/>
            <person name="Cichocki N."/>
            <person name="Clum A."/>
            <person name="Culley D."/>
            <person name="Crous P.W."/>
            <person name="Fauchery L."/>
            <person name="Girlanda M."/>
            <person name="Hayes R.D."/>
            <person name="Keri Z."/>
            <person name="LaButti K."/>
            <person name="Lipzen A."/>
            <person name="Lombard V."/>
            <person name="Magnuson J."/>
            <person name="Maillard F."/>
            <person name="Murat C."/>
            <person name="Nolan M."/>
            <person name="Ohm R.A."/>
            <person name="Pangilinan J."/>
            <person name="Pereira M.F."/>
            <person name="Perotto S."/>
            <person name="Peter M."/>
            <person name="Pfister S."/>
            <person name="Riley R."/>
            <person name="Sitrit Y."/>
            <person name="Stielow J.B."/>
            <person name="Szollosi G."/>
            <person name="Zifcakova L."/>
            <person name="Stursova M."/>
            <person name="Spatafora J.W."/>
            <person name="Tedersoo L."/>
            <person name="Vaario L.M."/>
            <person name="Yamada A."/>
            <person name="Yan M."/>
            <person name="Wang P."/>
            <person name="Xu J."/>
            <person name="Bruns T."/>
            <person name="Baldrian P."/>
            <person name="Vilgalys R."/>
            <person name="Dunand C."/>
            <person name="Henrissat B."/>
            <person name="Grigoriev I.V."/>
            <person name="Hibbett D."/>
            <person name="Nagy L.G."/>
            <person name="Martin F.M."/>
        </authorList>
    </citation>
    <scope>NUCLEOTIDE SEQUENCE</scope>
    <source>
        <strain evidence="3">UH-Tt-Lm1</strain>
    </source>
</reference>
<dbReference type="PANTHER" id="PTHR42886">
    <property type="entry name" value="RE40534P-RELATED"/>
    <property type="match status" value="1"/>
</dbReference>
<dbReference type="OrthoDB" id="7457040at2759"/>
<dbReference type="Proteomes" id="UP000736335">
    <property type="component" value="Unassembled WGS sequence"/>
</dbReference>
<evidence type="ECO:0000259" key="2">
    <source>
        <dbReference type="Pfam" id="PF00561"/>
    </source>
</evidence>
<evidence type="ECO:0000313" key="3">
    <source>
        <dbReference type="EMBL" id="KAF9780096.1"/>
    </source>
</evidence>
<dbReference type="InterPro" id="IPR029058">
    <property type="entry name" value="AB_hydrolase_fold"/>
</dbReference>
<protein>
    <submittedName>
        <fullName evidence="3">Alpha/Beta hydrolase protein</fullName>
    </submittedName>
</protein>
<keyword evidence="3" id="KW-0378">Hydrolase</keyword>
<comment type="caution">
    <text evidence="3">The sequence shown here is derived from an EMBL/GenBank/DDBJ whole genome shotgun (WGS) entry which is preliminary data.</text>
</comment>
<dbReference type="AlphaFoldDB" id="A0A9P6H5T1"/>
<dbReference type="GO" id="GO:0006654">
    <property type="term" value="P:phosphatidic acid biosynthetic process"/>
    <property type="evidence" value="ECO:0007669"/>
    <property type="project" value="TreeGrafter"/>
</dbReference>
<dbReference type="GO" id="GO:0005743">
    <property type="term" value="C:mitochondrial inner membrane"/>
    <property type="evidence" value="ECO:0007669"/>
    <property type="project" value="TreeGrafter"/>
</dbReference>
<dbReference type="GO" id="GO:0042171">
    <property type="term" value="F:lysophosphatidic acid acyltransferase activity"/>
    <property type="evidence" value="ECO:0007669"/>
    <property type="project" value="TreeGrafter"/>
</dbReference>
<dbReference type="GO" id="GO:0055088">
    <property type="term" value="P:lipid homeostasis"/>
    <property type="evidence" value="ECO:0007669"/>
    <property type="project" value="TreeGrafter"/>
</dbReference>
<dbReference type="SUPFAM" id="SSF53474">
    <property type="entry name" value="alpha/beta-Hydrolases"/>
    <property type="match status" value="1"/>
</dbReference>
<evidence type="ECO:0000313" key="4">
    <source>
        <dbReference type="Proteomes" id="UP000736335"/>
    </source>
</evidence>
<dbReference type="Pfam" id="PF00561">
    <property type="entry name" value="Abhydrolase_1"/>
    <property type="match status" value="1"/>
</dbReference>
<comment type="similarity">
    <text evidence="1">Belongs to the peptidase S33 family. ABHD4/ABHD5 subfamily.</text>
</comment>
<dbReference type="EMBL" id="WIUZ02000017">
    <property type="protein sequence ID" value="KAF9780096.1"/>
    <property type="molecule type" value="Genomic_DNA"/>
</dbReference>
<dbReference type="PANTHER" id="PTHR42886:SF29">
    <property type="entry name" value="PUMMELIG, ISOFORM A"/>
    <property type="match status" value="1"/>
</dbReference>
<dbReference type="GO" id="GO:0004623">
    <property type="term" value="F:phospholipase A2 activity"/>
    <property type="evidence" value="ECO:0007669"/>
    <property type="project" value="TreeGrafter"/>
</dbReference>
<name>A0A9P6H5T1_9AGAM</name>
<gene>
    <name evidence="3" type="ORF">BJ322DRAFT_310781</name>
</gene>
<accession>A0A9P6H5T1</accession>
<organism evidence="3 4">
    <name type="scientific">Thelephora terrestris</name>
    <dbReference type="NCBI Taxonomy" id="56493"/>
    <lineage>
        <taxon>Eukaryota</taxon>
        <taxon>Fungi</taxon>
        <taxon>Dikarya</taxon>
        <taxon>Basidiomycota</taxon>
        <taxon>Agaricomycotina</taxon>
        <taxon>Agaricomycetes</taxon>
        <taxon>Thelephorales</taxon>
        <taxon>Thelephoraceae</taxon>
        <taxon>Thelephora</taxon>
    </lineage>
</organism>
<dbReference type="GO" id="GO:0035965">
    <property type="term" value="P:cardiolipin acyl-chain remodeling"/>
    <property type="evidence" value="ECO:0007669"/>
    <property type="project" value="TreeGrafter"/>
</dbReference>